<gene>
    <name evidence="2" type="ORF">PLEPLA_LOCUS43055</name>
</gene>
<organism evidence="2 3">
    <name type="scientific">Pleuronectes platessa</name>
    <name type="common">European plaice</name>
    <dbReference type="NCBI Taxonomy" id="8262"/>
    <lineage>
        <taxon>Eukaryota</taxon>
        <taxon>Metazoa</taxon>
        <taxon>Chordata</taxon>
        <taxon>Craniata</taxon>
        <taxon>Vertebrata</taxon>
        <taxon>Euteleostomi</taxon>
        <taxon>Actinopterygii</taxon>
        <taxon>Neopterygii</taxon>
        <taxon>Teleostei</taxon>
        <taxon>Neoteleostei</taxon>
        <taxon>Acanthomorphata</taxon>
        <taxon>Carangaria</taxon>
        <taxon>Pleuronectiformes</taxon>
        <taxon>Pleuronectoidei</taxon>
        <taxon>Pleuronectidae</taxon>
        <taxon>Pleuronectes</taxon>
    </lineage>
</organism>
<proteinExistence type="predicted"/>
<feature type="compositionally biased region" description="Low complexity" evidence="1">
    <location>
        <begin position="86"/>
        <end position="97"/>
    </location>
</feature>
<dbReference type="EMBL" id="CADEAL010004247">
    <property type="protein sequence ID" value="CAB1455280.1"/>
    <property type="molecule type" value="Genomic_DNA"/>
</dbReference>
<keyword evidence="3" id="KW-1185">Reference proteome</keyword>
<name>A0A9N7Z8N9_PLEPL</name>
<accession>A0A9N7Z8N9</accession>
<feature type="region of interest" description="Disordered" evidence="1">
    <location>
        <begin position="72"/>
        <end position="116"/>
    </location>
</feature>
<evidence type="ECO:0000313" key="3">
    <source>
        <dbReference type="Proteomes" id="UP001153269"/>
    </source>
</evidence>
<dbReference type="AlphaFoldDB" id="A0A9N7Z8N9"/>
<protein>
    <submittedName>
        <fullName evidence="2">Uncharacterized protein</fullName>
    </submittedName>
</protein>
<dbReference type="Proteomes" id="UP001153269">
    <property type="component" value="Unassembled WGS sequence"/>
</dbReference>
<feature type="region of interest" description="Disordered" evidence="1">
    <location>
        <begin position="142"/>
        <end position="199"/>
    </location>
</feature>
<feature type="compositionally biased region" description="Basic and acidic residues" evidence="1">
    <location>
        <begin position="156"/>
        <end position="165"/>
    </location>
</feature>
<comment type="caution">
    <text evidence="2">The sequence shown here is derived from an EMBL/GenBank/DDBJ whole genome shotgun (WGS) entry which is preliminary data.</text>
</comment>
<sequence>MFSRVHAPHPRTSLLQAETSQVISFSFKTWAVYVVFGEEVEEEVEEVEEGANKCTVSNSTYITPSVTHLLAQAHSSRRSLPEAERPPTSGSPSFSPFLGHVGRGDSESWGGQTSSKKLGAADGLWLRSLFVPLMGKEMEEEEMEPPLLSRAASSHTEVRESESLKLRSLSHRLSHRAPTAGGGRVTESWGIVGPHLGRP</sequence>
<evidence type="ECO:0000313" key="2">
    <source>
        <dbReference type="EMBL" id="CAB1455280.1"/>
    </source>
</evidence>
<evidence type="ECO:0000256" key="1">
    <source>
        <dbReference type="SAM" id="MobiDB-lite"/>
    </source>
</evidence>
<reference evidence="2" key="1">
    <citation type="submission" date="2020-03" db="EMBL/GenBank/DDBJ databases">
        <authorList>
            <person name="Weist P."/>
        </authorList>
    </citation>
    <scope>NUCLEOTIDE SEQUENCE</scope>
</reference>